<dbReference type="Proteomes" id="UP000053660">
    <property type="component" value="Unassembled WGS sequence"/>
</dbReference>
<dbReference type="EMBL" id="KN550609">
    <property type="protein sequence ID" value="KHJ93782.1"/>
    <property type="molecule type" value="Genomic_DNA"/>
</dbReference>
<evidence type="ECO:0000313" key="2">
    <source>
        <dbReference type="Proteomes" id="UP000053660"/>
    </source>
</evidence>
<keyword evidence="2" id="KW-1185">Reference proteome</keyword>
<protein>
    <submittedName>
        <fullName evidence="1">Uncharacterized protein</fullName>
    </submittedName>
</protein>
<dbReference type="OrthoDB" id="10324794at2759"/>
<proteinExistence type="predicted"/>
<gene>
    <name evidence="1" type="ORF">OESDEN_06303</name>
</gene>
<evidence type="ECO:0000313" key="1">
    <source>
        <dbReference type="EMBL" id="KHJ93782.1"/>
    </source>
</evidence>
<organism evidence="1 2">
    <name type="scientific">Oesophagostomum dentatum</name>
    <name type="common">Nodular worm</name>
    <dbReference type="NCBI Taxonomy" id="61180"/>
    <lineage>
        <taxon>Eukaryota</taxon>
        <taxon>Metazoa</taxon>
        <taxon>Ecdysozoa</taxon>
        <taxon>Nematoda</taxon>
        <taxon>Chromadorea</taxon>
        <taxon>Rhabditida</taxon>
        <taxon>Rhabditina</taxon>
        <taxon>Rhabditomorpha</taxon>
        <taxon>Strongyloidea</taxon>
        <taxon>Strongylidae</taxon>
        <taxon>Oesophagostomum</taxon>
    </lineage>
</organism>
<dbReference type="AlphaFoldDB" id="A0A0B1TD76"/>
<accession>A0A0B1TD76</accession>
<name>A0A0B1TD76_OESDE</name>
<reference evidence="1 2" key="1">
    <citation type="submission" date="2014-03" db="EMBL/GenBank/DDBJ databases">
        <title>Draft genome of the hookworm Oesophagostomum dentatum.</title>
        <authorList>
            <person name="Mitreva M."/>
        </authorList>
    </citation>
    <scope>NUCLEOTIDE SEQUENCE [LARGE SCALE GENOMIC DNA]</scope>
    <source>
        <strain evidence="1 2">OD-Hann</strain>
    </source>
</reference>
<sequence length="246" mass="29265">MATTPPVFVDERIVTAVVKHLAYEHVDDTWISDEEWDPDWNQNHWSHFMVLNKAFYKAVHNYLSLTTEIGVKFILYFRNYFLRATFKSEASDLVSSALFRYEHDLAVYLRYLARFTTLPLTIDISDYMEYPEDDEVIEALTSFKNITKMNIHAFHPRWEIEQAVGSDVEIVPCLNTYYKDYIRPFKRRSPARWHEGKSHRRRGYGLMLSPYLETFSRLRRVVEVTDYEDEGSVRNAESCRLQTYKT</sequence>